<dbReference type="InterPro" id="IPR037051">
    <property type="entry name" value="4-carb_acid_sugar_kinase_N_sf"/>
</dbReference>
<evidence type="ECO:0000256" key="6">
    <source>
        <dbReference type="ARBA" id="ARBA00023277"/>
    </source>
</evidence>
<evidence type="ECO:0000256" key="5">
    <source>
        <dbReference type="ARBA" id="ARBA00022840"/>
    </source>
</evidence>
<organism evidence="9 10">
    <name type="scientific">Duncaniella dubosii</name>
    <dbReference type="NCBI Taxonomy" id="2518971"/>
    <lineage>
        <taxon>Bacteria</taxon>
        <taxon>Pseudomonadati</taxon>
        <taxon>Bacteroidota</taxon>
        <taxon>Bacteroidia</taxon>
        <taxon>Bacteroidales</taxon>
        <taxon>Muribaculaceae</taxon>
        <taxon>Duncaniella</taxon>
    </lineage>
</organism>
<dbReference type="AlphaFoldDB" id="A0A4P7W3X6"/>
<dbReference type="Gene3D" id="3.40.980.20">
    <property type="entry name" value="Four-carbon acid sugar kinase, nucleotide binding domain"/>
    <property type="match status" value="1"/>
</dbReference>
<dbReference type="Pfam" id="PF07005">
    <property type="entry name" value="SBD_N"/>
    <property type="match status" value="1"/>
</dbReference>
<dbReference type="GO" id="GO:0005524">
    <property type="term" value="F:ATP binding"/>
    <property type="evidence" value="ECO:0007669"/>
    <property type="project" value="UniProtKB-KW"/>
</dbReference>
<reference evidence="10" key="1">
    <citation type="submission" date="2019-02" db="EMBL/GenBank/DDBJ databases">
        <title>Isolation and identification of novel species under the genus Muribaculum.</title>
        <authorList>
            <person name="Miyake S."/>
            <person name="Ding Y."/>
            <person name="Low A."/>
            <person name="Soh M."/>
            <person name="Seedorf H."/>
        </authorList>
    </citation>
    <scope>NUCLEOTIDE SEQUENCE [LARGE SCALE GENOMIC DNA]</scope>
    <source>
        <strain evidence="10">H5</strain>
    </source>
</reference>
<dbReference type="GO" id="GO:0016301">
    <property type="term" value="F:kinase activity"/>
    <property type="evidence" value="ECO:0007669"/>
    <property type="project" value="UniProtKB-KW"/>
</dbReference>
<keyword evidence="10" id="KW-1185">Reference proteome</keyword>
<evidence type="ECO:0000256" key="1">
    <source>
        <dbReference type="ARBA" id="ARBA00005715"/>
    </source>
</evidence>
<keyword evidence="3" id="KW-0547">Nucleotide-binding</keyword>
<feature type="domain" description="Four-carbon acid sugar kinase nucleotide binding" evidence="8">
    <location>
        <begin position="277"/>
        <end position="349"/>
    </location>
</feature>
<dbReference type="Pfam" id="PF17042">
    <property type="entry name" value="NBD_C"/>
    <property type="match status" value="1"/>
</dbReference>
<dbReference type="Proteomes" id="UP000297149">
    <property type="component" value="Chromosome"/>
</dbReference>
<keyword evidence="2" id="KW-0808">Transferase</keyword>
<comment type="similarity">
    <text evidence="1">Belongs to the four-carbon acid sugar kinase family.</text>
</comment>
<name>A0A4P7W3X6_9BACT</name>
<proteinExistence type="inferred from homology"/>
<gene>
    <name evidence="9" type="ORF">E7747_07545</name>
</gene>
<dbReference type="SUPFAM" id="SSF142764">
    <property type="entry name" value="YgbK-like"/>
    <property type="match status" value="1"/>
</dbReference>
<keyword evidence="6" id="KW-0119">Carbohydrate metabolism</keyword>
<evidence type="ECO:0000259" key="8">
    <source>
        <dbReference type="Pfam" id="PF17042"/>
    </source>
</evidence>
<evidence type="ECO:0000256" key="3">
    <source>
        <dbReference type="ARBA" id="ARBA00022741"/>
    </source>
</evidence>
<keyword evidence="5" id="KW-0067">ATP-binding</keyword>
<dbReference type="KEGG" id="ddb:E7747_07545"/>
<sequence length="358" mass="38870">MIAVIADDITGAAEMAGIAHRLGLRVKLTMQPESASDCDVLVIATDTRSMTEEEAAAGSARVAGALGAMPEVDSLFKKTDSALRGHVVAELEAILANTGYRKALYLPANPSKGRTIRDGVYYIGGKPLHETDFSFDPEFPAFSSRLIERLPMCEEKKITCADAESENDVAKAVETAADDILLAGAADMFTAFLRRKFPACRETSDCLCAFNLADSLIICGSTQSKPIDCGIATSYMPTEVYDEKTSADGWTARLVKDYNDSHAMIIAVRDRHRTGKHIAVYLRETMARISHALVSCHRPAELVIEGGATAFAILNRLGWNSFTITEEIAPGVIRMQADNGTHVTMKPGSYPWGNLFRQ</sequence>
<dbReference type="EMBL" id="CP039396">
    <property type="protein sequence ID" value="QCD42140.1"/>
    <property type="molecule type" value="Genomic_DNA"/>
</dbReference>
<dbReference type="InterPro" id="IPR031475">
    <property type="entry name" value="NBD_C"/>
</dbReference>
<dbReference type="InterPro" id="IPR042213">
    <property type="entry name" value="NBD_C_sf"/>
</dbReference>
<accession>A0A4P7W3X6</accession>
<evidence type="ECO:0000256" key="4">
    <source>
        <dbReference type="ARBA" id="ARBA00022777"/>
    </source>
</evidence>
<dbReference type="RefSeq" id="WP_136415124.1">
    <property type="nucleotide sequence ID" value="NZ_CP039396.1"/>
</dbReference>
<protein>
    <submittedName>
        <fullName evidence="9">Four-carbon acid sugar kinase family protein</fullName>
    </submittedName>
</protein>
<evidence type="ECO:0000313" key="9">
    <source>
        <dbReference type="EMBL" id="QCD42140.1"/>
    </source>
</evidence>
<keyword evidence="4 9" id="KW-0418">Kinase</keyword>
<dbReference type="Gene3D" id="3.40.50.10840">
    <property type="entry name" value="Putative sugar-binding, N-terminal domain"/>
    <property type="match status" value="1"/>
</dbReference>
<evidence type="ECO:0000313" key="10">
    <source>
        <dbReference type="Proteomes" id="UP000297149"/>
    </source>
</evidence>
<evidence type="ECO:0000259" key="7">
    <source>
        <dbReference type="Pfam" id="PF07005"/>
    </source>
</evidence>
<evidence type="ECO:0000256" key="2">
    <source>
        <dbReference type="ARBA" id="ARBA00022679"/>
    </source>
</evidence>
<feature type="domain" description="Four-carbon acid sugar kinase N-terminal" evidence="7">
    <location>
        <begin position="2"/>
        <end position="177"/>
    </location>
</feature>
<dbReference type="InterPro" id="IPR010737">
    <property type="entry name" value="4-carb_acid_sugar_kinase_N"/>
</dbReference>